<dbReference type="GO" id="GO:0016020">
    <property type="term" value="C:membrane"/>
    <property type="evidence" value="ECO:0007669"/>
    <property type="project" value="TreeGrafter"/>
</dbReference>
<dbReference type="EMBL" id="MCGE01000026">
    <property type="protein sequence ID" value="ORZ09827.1"/>
    <property type="molecule type" value="Genomic_DNA"/>
</dbReference>
<dbReference type="InterPro" id="IPR050248">
    <property type="entry name" value="Polysacc_deacetylase_ArnD"/>
</dbReference>
<evidence type="ECO:0000256" key="1">
    <source>
        <dbReference type="ARBA" id="ARBA00022723"/>
    </source>
</evidence>
<dbReference type="AlphaFoldDB" id="A0A1X2I5C8"/>
<dbReference type="Proteomes" id="UP000193560">
    <property type="component" value="Unassembled WGS sequence"/>
</dbReference>
<dbReference type="CDD" id="cd10952">
    <property type="entry name" value="CE4_MrCDA_like"/>
    <property type="match status" value="1"/>
</dbReference>
<dbReference type="Gene3D" id="3.20.20.370">
    <property type="entry name" value="Glycoside hydrolase/deacetylase"/>
    <property type="match status" value="1"/>
</dbReference>
<dbReference type="STRING" id="90262.A0A1X2I5C8"/>
<keyword evidence="4" id="KW-0812">Transmembrane</keyword>
<dbReference type="OrthoDB" id="407355at2759"/>
<feature type="transmembrane region" description="Helical" evidence="4">
    <location>
        <begin position="21"/>
        <end position="45"/>
    </location>
</feature>
<dbReference type="SUPFAM" id="SSF88713">
    <property type="entry name" value="Glycoside hydrolase/deacetylase"/>
    <property type="match status" value="1"/>
</dbReference>
<dbReference type="InterPro" id="IPR011330">
    <property type="entry name" value="Glyco_hydro/deAcase_b/a-brl"/>
</dbReference>
<dbReference type="PROSITE" id="PS51677">
    <property type="entry name" value="NODB"/>
    <property type="match status" value="1"/>
</dbReference>
<dbReference type="PANTHER" id="PTHR10587">
    <property type="entry name" value="GLYCOSYL TRANSFERASE-RELATED"/>
    <property type="match status" value="1"/>
</dbReference>
<feature type="domain" description="NodB homology" evidence="5">
    <location>
        <begin position="141"/>
        <end position="328"/>
    </location>
</feature>
<evidence type="ECO:0000256" key="2">
    <source>
        <dbReference type="ARBA" id="ARBA00022801"/>
    </source>
</evidence>
<dbReference type="InterPro" id="IPR002509">
    <property type="entry name" value="NODB_dom"/>
</dbReference>
<dbReference type="GO" id="GO:0046872">
    <property type="term" value="F:metal ion binding"/>
    <property type="evidence" value="ECO:0007669"/>
    <property type="project" value="UniProtKB-KW"/>
</dbReference>
<evidence type="ECO:0000256" key="4">
    <source>
        <dbReference type="SAM" id="Phobius"/>
    </source>
</evidence>
<evidence type="ECO:0000313" key="6">
    <source>
        <dbReference type="EMBL" id="ORZ09827.1"/>
    </source>
</evidence>
<dbReference type="GO" id="GO:0005975">
    <property type="term" value="P:carbohydrate metabolic process"/>
    <property type="evidence" value="ECO:0007669"/>
    <property type="project" value="InterPro"/>
</dbReference>
<evidence type="ECO:0000313" key="7">
    <source>
        <dbReference type="Proteomes" id="UP000193560"/>
    </source>
</evidence>
<feature type="compositionally biased region" description="Low complexity" evidence="3">
    <location>
        <begin position="347"/>
        <end position="361"/>
    </location>
</feature>
<gene>
    <name evidence="6" type="ORF">BCR42DRAFT_423140</name>
</gene>
<keyword evidence="7" id="KW-1185">Reference proteome</keyword>
<sequence>MTIMSYDIKNQKLPSPFFFQLFYIFDLSNIMKTFVFASFIAAITVKLVVGQSPTSISGAPTYVPQNNFPWKNKYPTPLSVPEIKPEWASLVKNDTVPQAPVNIKGPDGSLLPPAPGATDTYCHWSFYQCLKPTDIASCQKGNWAVTYDDGPSPYSSKLYDYLKENNIKATFFVIGGQVVQYPDLLKRLYDDGHEIALHTWSHQLLTSQTNEEIIAELKWTELAVKEVIGVSPRLMRPPYGDIDDRVREVLKQLGFIPVIWSADTTDWKLASGAIDVATIQNTVKGWAANASTATQGGISLEHDITEKGVEIAIQSLPVLKGAYNLTLTSQCGNMSHEAIYKEHQDQSSSSPNSVSPNATPSNDGVDSFALMKTSLMLTAIALLVMLFL</sequence>
<dbReference type="PANTHER" id="PTHR10587:SF133">
    <property type="entry name" value="CHITIN DEACETYLASE 1-RELATED"/>
    <property type="match status" value="1"/>
</dbReference>
<accession>A0A1X2I5C8</accession>
<name>A0A1X2I5C8_9FUNG</name>
<proteinExistence type="predicted"/>
<comment type="caution">
    <text evidence="6">The sequence shown here is derived from an EMBL/GenBank/DDBJ whole genome shotgun (WGS) entry which is preliminary data.</text>
</comment>
<keyword evidence="4" id="KW-1133">Transmembrane helix</keyword>
<keyword evidence="2" id="KW-0378">Hydrolase</keyword>
<feature type="region of interest" description="Disordered" evidence="3">
    <location>
        <begin position="341"/>
        <end position="361"/>
    </location>
</feature>
<dbReference type="GO" id="GO:0009272">
    <property type="term" value="P:fungal-type cell wall biogenesis"/>
    <property type="evidence" value="ECO:0007669"/>
    <property type="project" value="UniProtKB-ARBA"/>
</dbReference>
<keyword evidence="4" id="KW-0472">Membrane</keyword>
<organism evidence="6 7">
    <name type="scientific">Absidia repens</name>
    <dbReference type="NCBI Taxonomy" id="90262"/>
    <lineage>
        <taxon>Eukaryota</taxon>
        <taxon>Fungi</taxon>
        <taxon>Fungi incertae sedis</taxon>
        <taxon>Mucoromycota</taxon>
        <taxon>Mucoromycotina</taxon>
        <taxon>Mucoromycetes</taxon>
        <taxon>Mucorales</taxon>
        <taxon>Cunninghamellaceae</taxon>
        <taxon>Absidia</taxon>
    </lineage>
</organism>
<dbReference type="Pfam" id="PF01522">
    <property type="entry name" value="Polysacc_deac_1"/>
    <property type="match status" value="1"/>
</dbReference>
<reference evidence="6 7" key="1">
    <citation type="submission" date="2016-07" db="EMBL/GenBank/DDBJ databases">
        <title>Pervasive Adenine N6-methylation of Active Genes in Fungi.</title>
        <authorList>
            <consortium name="DOE Joint Genome Institute"/>
            <person name="Mondo S.J."/>
            <person name="Dannebaum R.O."/>
            <person name="Kuo R.C."/>
            <person name="Labutti K."/>
            <person name="Haridas S."/>
            <person name="Kuo A."/>
            <person name="Salamov A."/>
            <person name="Ahrendt S.R."/>
            <person name="Lipzen A."/>
            <person name="Sullivan W."/>
            <person name="Andreopoulos W.B."/>
            <person name="Clum A."/>
            <person name="Lindquist E."/>
            <person name="Daum C."/>
            <person name="Ramamoorthy G.K."/>
            <person name="Gryganskyi A."/>
            <person name="Culley D."/>
            <person name="Magnuson J.K."/>
            <person name="James T.Y."/>
            <person name="O'Malley M.A."/>
            <person name="Stajich J.E."/>
            <person name="Spatafora J.W."/>
            <person name="Visel A."/>
            <person name="Grigoriev I.V."/>
        </authorList>
    </citation>
    <scope>NUCLEOTIDE SEQUENCE [LARGE SCALE GENOMIC DNA]</scope>
    <source>
        <strain evidence="6 7">NRRL 1336</strain>
    </source>
</reference>
<evidence type="ECO:0000259" key="5">
    <source>
        <dbReference type="PROSITE" id="PS51677"/>
    </source>
</evidence>
<evidence type="ECO:0000256" key="3">
    <source>
        <dbReference type="SAM" id="MobiDB-lite"/>
    </source>
</evidence>
<protein>
    <recommendedName>
        <fullName evidence="5">NodB homology domain-containing protein</fullName>
    </recommendedName>
</protein>
<dbReference type="GO" id="GO:0004099">
    <property type="term" value="F:chitin deacetylase activity"/>
    <property type="evidence" value="ECO:0007669"/>
    <property type="project" value="TreeGrafter"/>
</dbReference>
<keyword evidence="1" id="KW-0479">Metal-binding</keyword>